<accession>A0ABV6AYH7</accession>
<dbReference type="RefSeq" id="WP_380005936.1">
    <property type="nucleotide sequence ID" value="NZ_JBHLYR010000013.1"/>
</dbReference>
<keyword evidence="2" id="KW-1185">Reference proteome</keyword>
<name>A0ABV6AYH7_9DEIO</name>
<dbReference type="EMBL" id="JBHLYR010000013">
    <property type="protein sequence ID" value="MFB9991223.1"/>
    <property type="molecule type" value="Genomic_DNA"/>
</dbReference>
<evidence type="ECO:0008006" key="3">
    <source>
        <dbReference type="Google" id="ProtNLM"/>
    </source>
</evidence>
<evidence type="ECO:0000313" key="1">
    <source>
        <dbReference type="EMBL" id="MFB9991223.1"/>
    </source>
</evidence>
<reference evidence="1 2" key="1">
    <citation type="submission" date="2024-09" db="EMBL/GenBank/DDBJ databases">
        <authorList>
            <person name="Sun Q."/>
            <person name="Mori K."/>
        </authorList>
    </citation>
    <scope>NUCLEOTIDE SEQUENCE [LARGE SCALE GENOMIC DNA]</scope>
    <source>
        <strain evidence="1 2">JCM 13503</strain>
    </source>
</reference>
<proteinExistence type="predicted"/>
<evidence type="ECO:0000313" key="2">
    <source>
        <dbReference type="Proteomes" id="UP001589733"/>
    </source>
</evidence>
<sequence>MAPWETRPGLGRYGAILIAAQTAVGSVASAPTHTLKATQFMAPLEQLIRTKDEGANGSVRNRRSRVQGVVSDGRQVTVEMTLSALAELMKAFGPVTTNVVTPSNSNFGALAPGVPFTVWQLHPTGDRIASDVQIGAVVLTVGARANVTAQITFNITTTAALTGTAPIPVNPIDQLQFKHFWLKIGATTYKPETGTVNLTVPMSVVDGANGTDPTKADYPIGWERSDSAMLMFGFTLSELVPALRTAYEQNTLLAIEAGFTLPGTTPKTIKWTIATAEIGSVNVSQGTDRITVPYEATGVSDDTLAEFTITLPAA</sequence>
<gene>
    <name evidence="1" type="ORF">ACFFLM_04400</name>
</gene>
<organism evidence="1 2">
    <name type="scientific">Deinococcus oregonensis</name>
    <dbReference type="NCBI Taxonomy" id="1805970"/>
    <lineage>
        <taxon>Bacteria</taxon>
        <taxon>Thermotogati</taxon>
        <taxon>Deinococcota</taxon>
        <taxon>Deinococci</taxon>
        <taxon>Deinococcales</taxon>
        <taxon>Deinococcaceae</taxon>
        <taxon>Deinococcus</taxon>
    </lineage>
</organism>
<comment type="caution">
    <text evidence="1">The sequence shown here is derived from an EMBL/GenBank/DDBJ whole genome shotgun (WGS) entry which is preliminary data.</text>
</comment>
<protein>
    <recommendedName>
        <fullName evidence="3">Minor tail protein</fullName>
    </recommendedName>
</protein>
<dbReference type="Proteomes" id="UP001589733">
    <property type="component" value="Unassembled WGS sequence"/>
</dbReference>